<dbReference type="Gene3D" id="3.40.980.10">
    <property type="entry name" value="MoaB/Mog-like domain"/>
    <property type="match status" value="1"/>
</dbReference>
<dbReference type="SUPFAM" id="SSF53218">
    <property type="entry name" value="Molybdenum cofactor biosynthesis proteins"/>
    <property type="match status" value="1"/>
</dbReference>
<dbReference type="PANTHER" id="PTHR13939:SF0">
    <property type="entry name" value="NMN AMIDOHYDROLASE-LIKE PROTEIN YFAY"/>
    <property type="match status" value="1"/>
</dbReference>
<dbReference type="SUPFAM" id="SSF142433">
    <property type="entry name" value="CinA-like"/>
    <property type="match status" value="1"/>
</dbReference>
<dbReference type="NCBIfam" id="TIGR00177">
    <property type="entry name" value="molyb_syn"/>
    <property type="match status" value="1"/>
</dbReference>
<dbReference type="Pfam" id="PF02464">
    <property type="entry name" value="CinA"/>
    <property type="match status" value="1"/>
</dbReference>
<accession>A0AA51N910</accession>
<dbReference type="PANTHER" id="PTHR13939">
    <property type="entry name" value="NICOTINAMIDE-NUCLEOTIDE AMIDOHYDROLASE PNCC"/>
    <property type="match status" value="1"/>
</dbReference>
<dbReference type="InterPro" id="IPR041424">
    <property type="entry name" value="CinA_KH"/>
</dbReference>
<keyword evidence="4" id="KW-1185">Reference proteome</keyword>
<dbReference type="NCBIfam" id="TIGR00200">
    <property type="entry name" value="cinA_nterm"/>
    <property type="match status" value="1"/>
</dbReference>
<comment type="similarity">
    <text evidence="1">Belongs to the CinA family.</text>
</comment>
<dbReference type="InterPro" id="IPR001453">
    <property type="entry name" value="MoaB/Mog_dom"/>
</dbReference>
<dbReference type="InterPro" id="IPR008135">
    <property type="entry name" value="Competence-induced_CinA"/>
</dbReference>
<evidence type="ECO:0000259" key="2">
    <source>
        <dbReference type="SMART" id="SM00852"/>
    </source>
</evidence>
<gene>
    <name evidence="3" type="ORF">QYS49_22965</name>
</gene>
<sequence length="422" mass="47410">MRDIYAELISIGDEILYGQTLDTNSHFISAELDKLGIRVKRKVTVADNRDSMMRAFKEAEANADLIIITGGLGPTKDDLTKLLLAEYFDSGMKLHEDILEDLRERFAKRGRELNELNKGQAELPEKCKPIENKYGTAPGMWFEKNEKVFISMPGVPKEMKYMMEDTIIPKFKEIYKTPVLIHKMVKTVGIQESILAERLEDWEDNLPKEIKLAYLPGLNQVKLRLTASGEDEKHLQKLIDKEVDKLYEQVGKYIYGTDDTNLPAKIGELLKEKNLTIACAESCTGGYIAHLITSNAGSSEYYRGGINPYHNDLKINILGVKKETIEQNGAVSEQTVKEMAERVRELFGADIGISTSGIAGPGGATDEKPVGTTWVALADGENTQTKLYHFQFDRESNIEITSNSLLNLVRQTLNSKELRKSL</sequence>
<name>A0AA51N910_9BACT</name>
<dbReference type="PIRSF" id="PIRSF006728">
    <property type="entry name" value="CinA"/>
    <property type="match status" value="1"/>
</dbReference>
<dbReference type="KEGG" id="msaa:QYS49_22965"/>
<dbReference type="EMBL" id="CP129971">
    <property type="protein sequence ID" value="WMN10902.1"/>
    <property type="molecule type" value="Genomic_DNA"/>
</dbReference>
<dbReference type="NCBIfam" id="TIGR00199">
    <property type="entry name" value="PncC_domain"/>
    <property type="match status" value="1"/>
</dbReference>
<evidence type="ECO:0000313" key="4">
    <source>
        <dbReference type="Proteomes" id="UP001230496"/>
    </source>
</evidence>
<proteinExistence type="inferred from homology"/>
<dbReference type="Pfam" id="PF18146">
    <property type="entry name" value="CinA_KH"/>
    <property type="match status" value="1"/>
</dbReference>
<dbReference type="InterPro" id="IPR036425">
    <property type="entry name" value="MoaB/Mog-like_dom_sf"/>
</dbReference>
<dbReference type="InterPro" id="IPR036653">
    <property type="entry name" value="CinA-like_C"/>
</dbReference>
<dbReference type="Proteomes" id="UP001230496">
    <property type="component" value="Chromosome"/>
</dbReference>
<dbReference type="AlphaFoldDB" id="A0AA51N910"/>
<dbReference type="Gene3D" id="3.30.70.2860">
    <property type="match status" value="1"/>
</dbReference>
<dbReference type="NCBIfam" id="NF001813">
    <property type="entry name" value="PRK00549.1"/>
    <property type="match status" value="1"/>
</dbReference>
<dbReference type="HAMAP" id="MF_00226_B">
    <property type="entry name" value="CinA_B"/>
    <property type="match status" value="1"/>
</dbReference>
<organism evidence="3 4">
    <name type="scientific">Marivirga salinarum</name>
    <dbReference type="NCBI Taxonomy" id="3059078"/>
    <lineage>
        <taxon>Bacteria</taxon>
        <taxon>Pseudomonadati</taxon>
        <taxon>Bacteroidota</taxon>
        <taxon>Cytophagia</taxon>
        <taxon>Cytophagales</taxon>
        <taxon>Marivirgaceae</taxon>
        <taxon>Marivirga</taxon>
    </lineage>
</organism>
<dbReference type="Gene3D" id="3.90.950.20">
    <property type="entry name" value="CinA-like"/>
    <property type="match status" value="1"/>
</dbReference>
<dbReference type="InterPro" id="IPR050101">
    <property type="entry name" value="CinA"/>
</dbReference>
<evidence type="ECO:0000256" key="1">
    <source>
        <dbReference type="HAMAP-Rule" id="MF_00226"/>
    </source>
</evidence>
<protein>
    <recommendedName>
        <fullName evidence="1">CinA-like protein</fullName>
    </recommendedName>
</protein>
<dbReference type="RefSeq" id="WP_308347445.1">
    <property type="nucleotide sequence ID" value="NZ_CP129971.1"/>
</dbReference>
<reference evidence="3 4" key="1">
    <citation type="submission" date="2023-08" db="EMBL/GenBank/DDBJ databases">
        <title>Comparative genomics and taxonomic characterization of three novel marine species of genus Marivirga.</title>
        <authorList>
            <person name="Muhammad N."/>
            <person name="Kim S.-G."/>
        </authorList>
    </citation>
    <scope>NUCLEOTIDE SEQUENCE [LARGE SCALE GENOMIC DNA]</scope>
    <source>
        <strain evidence="3 4">BDSF4-3</strain>
    </source>
</reference>
<dbReference type="CDD" id="cd00885">
    <property type="entry name" value="cinA"/>
    <property type="match status" value="1"/>
</dbReference>
<evidence type="ECO:0000313" key="3">
    <source>
        <dbReference type="EMBL" id="WMN10902.1"/>
    </source>
</evidence>
<feature type="domain" description="MoaB/Mog" evidence="2">
    <location>
        <begin position="7"/>
        <end position="174"/>
    </location>
</feature>
<dbReference type="InterPro" id="IPR008136">
    <property type="entry name" value="CinA_C"/>
</dbReference>
<dbReference type="SMART" id="SM00852">
    <property type="entry name" value="MoCF_biosynth"/>
    <property type="match status" value="1"/>
</dbReference>
<dbReference type="Pfam" id="PF00994">
    <property type="entry name" value="MoCF_biosynth"/>
    <property type="match status" value="1"/>
</dbReference>